<gene>
    <name evidence="2" type="ORF">IHQ72_10900</name>
</gene>
<evidence type="ECO:0000256" key="1">
    <source>
        <dbReference type="SAM" id="Phobius"/>
    </source>
</evidence>
<keyword evidence="1" id="KW-0472">Membrane</keyword>
<feature type="transmembrane region" description="Helical" evidence="1">
    <location>
        <begin position="21"/>
        <end position="51"/>
    </location>
</feature>
<protein>
    <recommendedName>
        <fullName evidence="4">Cation transporter</fullName>
    </recommendedName>
</protein>
<keyword evidence="1" id="KW-1133">Transmembrane helix</keyword>
<organism evidence="2 3">
    <name type="scientific">Mesorhizobium onobrychidis</name>
    <dbReference type="NCBI Taxonomy" id="2775404"/>
    <lineage>
        <taxon>Bacteria</taxon>
        <taxon>Pseudomonadati</taxon>
        <taxon>Pseudomonadota</taxon>
        <taxon>Alphaproteobacteria</taxon>
        <taxon>Hyphomicrobiales</taxon>
        <taxon>Phyllobacteriaceae</taxon>
        <taxon>Mesorhizobium</taxon>
    </lineage>
</organism>
<evidence type="ECO:0008006" key="4">
    <source>
        <dbReference type="Google" id="ProtNLM"/>
    </source>
</evidence>
<keyword evidence="1" id="KW-0812">Transmembrane</keyword>
<evidence type="ECO:0000313" key="2">
    <source>
        <dbReference type="EMBL" id="UVC17567.1"/>
    </source>
</evidence>
<sequence>MEAIFDDRSKAVAHPRRVVRALVGVIALNLAGNLVAGLAIDLGIAVGMAMAG</sequence>
<reference evidence="2" key="1">
    <citation type="submission" date="2020-09" db="EMBL/GenBank/DDBJ databases">
        <title>Rhizobia associated with sainfoin plants.</title>
        <authorList>
            <person name="Asharfi S."/>
            <person name="Kuzmanovic N."/>
            <person name="Bunk B."/>
            <person name="Sproeer C."/>
            <person name="Becker M."/>
            <person name="Thuenen T."/>
        </authorList>
    </citation>
    <scope>NUCLEOTIDE SEQUENCE</scope>
    <source>
        <strain evidence="2">OM4</strain>
    </source>
</reference>
<evidence type="ECO:0000313" key="3">
    <source>
        <dbReference type="Proteomes" id="UP001058098"/>
    </source>
</evidence>
<name>A0ABY5R4J2_9HYPH</name>
<proteinExistence type="predicted"/>
<dbReference type="RefSeq" id="WP_258122445.1">
    <property type="nucleotide sequence ID" value="NZ_CP062229.1"/>
</dbReference>
<keyword evidence="3" id="KW-1185">Reference proteome</keyword>
<dbReference type="Proteomes" id="UP001058098">
    <property type="component" value="Chromosome"/>
</dbReference>
<dbReference type="EMBL" id="CP062229">
    <property type="protein sequence ID" value="UVC17567.1"/>
    <property type="molecule type" value="Genomic_DNA"/>
</dbReference>
<accession>A0ABY5R4J2</accession>